<comment type="caution">
    <text evidence="1">The sequence shown here is derived from an EMBL/GenBank/DDBJ whole genome shotgun (WGS) entry which is preliminary data.</text>
</comment>
<sequence length="285" mass="33363">MCDTENGFTYIWAIENCPILLIPKAIVSPTFRANFLENTEWHLAVEEVDEKTLSFNIVRENDDGPDFIEVVAEFSLLSFEGLPLETKNYQFKVAKGDSLEYERSVDYIFQLNKIECIPNDTLTIRCRMWKPRTTVRGIQLAYARSRQALEKRTFFWAIRDFSRIQNQLVMKPLEGYESLLLRLFVTEMNDVELVFFTVFKEYAFNCLRFNCEVSVIDVRGRKFFPTNCTDSEILTENVFFFFMKNNVVDSSGDFLPNDVLTLRLEFQIGSGVTWSITEHCLYSKF</sequence>
<proteinExistence type="predicted"/>
<protein>
    <submittedName>
        <fullName evidence="1">Speckle-type POZ protein B</fullName>
    </submittedName>
</protein>
<accession>A0A8X6YPR0</accession>
<evidence type="ECO:0000313" key="1">
    <source>
        <dbReference type="EMBL" id="GFY73469.1"/>
    </source>
</evidence>
<evidence type="ECO:0000313" key="2">
    <source>
        <dbReference type="Proteomes" id="UP000886998"/>
    </source>
</evidence>
<reference evidence="1" key="1">
    <citation type="submission" date="2020-08" db="EMBL/GenBank/DDBJ databases">
        <title>Multicomponent nature underlies the extraordinary mechanical properties of spider dragline silk.</title>
        <authorList>
            <person name="Kono N."/>
            <person name="Nakamura H."/>
            <person name="Mori M."/>
            <person name="Yoshida Y."/>
            <person name="Ohtoshi R."/>
            <person name="Malay A.D."/>
            <person name="Moran D.A.P."/>
            <person name="Tomita M."/>
            <person name="Numata K."/>
            <person name="Arakawa K."/>
        </authorList>
    </citation>
    <scope>NUCLEOTIDE SEQUENCE</scope>
</reference>
<gene>
    <name evidence="1" type="primary">spop-b_7</name>
    <name evidence="1" type="ORF">TNIN_166021</name>
</gene>
<dbReference type="EMBL" id="BMAV01020096">
    <property type="protein sequence ID" value="GFY73469.1"/>
    <property type="molecule type" value="Genomic_DNA"/>
</dbReference>
<dbReference type="Proteomes" id="UP000886998">
    <property type="component" value="Unassembled WGS sequence"/>
</dbReference>
<keyword evidence="2" id="KW-1185">Reference proteome</keyword>
<dbReference type="OrthoDB" id="6425590at2759"/>
<dbReference type="SUPFAM" id="SSF49599">
    <property type="entry name" value="TRAF domain-like"/>
    <property type="match status" value="1"/>
</dbReference>
<name>A0A8X6YPR0_9ARAC</name>
<dbReference type="AlphaFoldDB" id="A0A8X6YPR0"/>
<organism evidence="1 2">
    <name type="scientific">Trichonephila inaurata madagascariensis</name>
    <dbReference type="NCBI Taxonomy" id="2747483"/>
    <lineage>
        <taxon>Eukaryota</taxon>
        <taxon>Metazoa</taxon>
        <taxon>Ecdysozoa</taxon>
        <taxon>Arthropoda</taxon>
        <taxon>Chelicerata</taxon>
        <taxon>Arachnida</taxon>
        <taxon>Araneae</taxon>
        <taxon>Araneomorphae</taxon>
        <taxon>Entelegynae</taxon>
        <taxon>Araneoidea</taxon>
        <taxon>Nephilidae</taxon>
        <taxon>Trichonephila</taxon>
        <taxon>Trichonephila inaurata</taxon>
    </lineage>
</organism>